<gene>
    <name evidence="8" type="ORF">CLIB1423_01S08372</name>
</gene>
<evidence type="ECO:0000313" key="9">
    <source>
        <dbReference type="Proteomes" id="UP000837801"/>
    </source>
</evidence>
<evidence type="ECO:0000313" key="8">
    <source>
        <dbReference type="EMBL" id="CAH2350361.1"/>
    </source>
</evidence>
<dbReference type="AlphaFoldDB" id="A0A9P0QKK1"/>
<evidence type="ECO:0000256" key="4">
    <source>
        <dbReference type="ARBA" id="ARBA00024909"/>
    </source>
</evidence>
<dbReference type="PANTHER" id="PTHR20982:SF3">
    <property type="entry name" value="MITOCHONDRIAL RIBOSOME RECYCLING FACTOR PSEUDO 1"/>
    <property type="match status" value="1"/>
</dbReference>
<dbReference type="InterPro" id="IPR036191">
    <property type="entry name" value="RRF_sf"/>
</dbReference>
<dbReference type="Gene3D" id="3.30.1360.40">
    <property type="match status" value="1"/>
</dbReference>
<sequence length="254" mass="27935">MFGTMSKSILNLSKSQPFGASFRYFHVSQVAWAKNKKNKAPPASAGSASVSNDEGVLELDIDSIESKFKSVVENFNKHAAEAKLGKTNPSIFDKLKITIDNKSKVPFNTVAQTMVQGGRNFVITVFDPLHTQGIINAVLDSGLNMNPQRDPSNKQTLKVPLPPPTVESKKDAAKVLKTVYENLKNNSSSGRNSDPTLASVRNATKDTISKFVKKSKRKLSDSEKKLESEFDNLHKSYTDKLTEAFKAAEKSLLK</sequence>
<evidence type="ECO:0000256" key="1">
    <source>
        <dbReference type="ARBA" id="ARBA00005912"/>
    </source>
</evidence>
<feature type="domain" description="Ribosome recycling factor" evidence="7">
    <location>
        <begin position="76"/>
        <end position="253"/>
    </location>
</feature>
<dbReference type="Pfam" id="PF01765">
    <property type="entry name" value="RRF"/>
    <property type="match status" value="1"/>
</dbReference>
<evidence type="ECO:0000259" key="7">
    <source>
        <dbReference type="Pfam" id="PF01765"/>
    </source>
</evidence>
<evidence type="ECO:0000256" key="2">
    <source>
        <dbReference type="ARBA" id="ARBA00020581"/>
    </source>
</evidence>
<name>A0A9P0QKK1_9ASCO</name>
<comment type="similarity">
    <text evidence="1">Belongs to the RRF family.</text>
</comment>
<comment type="function">
    <text evidence="4">Necessary for protein synthesis in mitochondria. Functions as a ribosome recycling factor in mitochondria.</text>
</comment>
<keyword evidence="9" id="KW-1185">Reference proteome</keyword>
<dbReference type="OrthoDB" id="407355at2759"/>
<dbReference type="GO" id="GO:0006412">
    <property type="term" value="P:translation"/>
    <property type="evidence" value="ECO:0007669"/>
    <property type="project" value="UniProtKB-KW"/>
</dbReference>
<evidence type="ECO:0000256" key="3">
    <source>
        <dbReference type="ARBA" id="ARBA00022917"/>
    </source>
</evidence>
<keyword evidence="3" id="KW-0648">Protein biosynthesis</keyword>
<dbReference type="GO" id="GO:0005739">
    <property type="term" value="C:mitochondrion"/>
    <property type="evidence" value="ECO:0007669"/>
    <property type="project" value="TreeGrafter"/>
</dbReference>
<evidence type="ECO:0000256" key="6">
    <source>
        <dbReference type="SAM" id="MobiDB-lite"/>
    </source>
</evidence>
<organism evidence="8 9">
    <name type="scientific">[Candida] railenensis</name>
    <dbReference type="NCBI Taxonomy" id="45579"/>
    <lineage>
        <taxon>Eukaryota</taxon>
        <taxon>Fungi</taxon>
        <taxon>Dikarya</taxon>
        <taxon>Ascomycota</taxon>
        <taxon>Saccharomycotina</taxon>
        <taxon>Pichiomycetes</taxon>
        <taxon>Debaryomycetaceae</taxon>
        <taxon>Kurtzmaniella</taxon>
    </lineage>
</organism>
<dbReference type="EMBL" id="CAKXYY010000001">
    <property type="protein sequence ID" value="CAH2350361.1"/>
    <property type="molecule type" value="Genomic_DNA"/>
</dbReference>
<dbReference type="Proteomes" id="UP000837801">
    <property type="component" value="Unassembled WGS sequence"/>
</dbReference>
<reference evidence="8" key="1">
    <citation type="submission" date="2022-03" db="EMBL/GenBank/DDBJ databases">
        <authorList>
            <person name="Legras J.-L."/>
            <person name="Devillers H."/>
            <person name="Grondin C."/>
        </authorList>
    </citation>
    <scope>NUCLEOTIDE SEQUENCE</scope>
    <source>
        <strain evidence="8">CLIB 1423</strain>
    </source>
</reference>
<dbReference type="Gene3D" id="1.10.132.20">
    <property type="entry name" value="Ribosome-recycling factor"/>
    <property type="match status" value="1"/>
</dbReference>
<dbReference type="PANTHER" id="PTHR20982">
    <property type="entry name" value="RIBOSOME RECYCLING FACTOR"/>
    <property type="match status" value="1"/>
</dbReference>
<dbReference type="GO" id="GO:0043023">
    <property type="term" value="F:ribosomal large subunit binding"/>
    <property type="evidence" value="ECO:0007669"/>
    <property type="project" value="TreeGrafter"/>
</dbReference>
<comment type="caution">
    <text evidence="8">The sequence shown here is derived from an EMBL/GenBank/DDBJ whole genome shotgun (WGS) entry which is preliminary data.</text>
</comment>
<dbReference type="SUPFAM" id="SSF55194">
    <property type="entry name" value="Ribosome recycling factor, RRF"/>
    <property type="match status" value="1"/>
</dbReference>
<dbReference type="InterPro" id="IPR023584">
    <property type="entry name" value="Ribosome_recyc_fac_dom"/>
</dbReference>
<evidence type="ECO:0000256" key="5">
    <source>
        <dbReference type="ARBA" id="ARBA00033107"/>
    </source>
</evidence>
<feature type="region of interest" description="Disordered" evidence="6">
    <location>
        <begin position="146"/>
        <end position="168"/>
    </location>
</feature>
<accession>A0A9P0QKK1</accession>
<feature type="compositionally biased region" description="Polar residues" evidence="6">
    <location>
        <begin position="146"/>
        <end position="156"/>
    </location>
</feature>
<dbReference type="InterPro" id="IPR002661">
    <property type="entry name" value="Ribosome_recyc_fac"/>
</dbReference>
<protein>
    <recommendedName>
        <fullName evidence="2">Ribosome-recycling factor, mitochondrial</fullName>
    </recommendedName>
    <alternativeName>
        <fullName evidence="5">Ribosome-releasing factor, mitochondrial</fullName>
    </alternativeName>
</protein>
<proteinExistence type="inferred from homology"/>